<organism evidence="1 2">
    <name type="scientific">Cyclotella cryptica</name>
    <dbReference type="NCBI Taxonomy" id="29204"/>
    <lineage>
        <taxon>Eukaryota</taxon>
        <taxon>Sar</taxon>
        <taxon>Stramenopiles</taxon>
        <taxon>Ochrophyta</taxon>
        <taxon>Bacillariophyta</taxon>
        <taxon>Coscinodiscophyceae</taxon>
        <taxon>Thalassiosirophycidae</taxon>
        <taxon>Stephanodiscales</taxon>
        <taxon>Stephanodiscaceae</taxon>
        <taxon>Cyclotella</taxon>
    </lineage>
</organism>
<sequence>HGDYPTIISNNPLRSCCISIILCFALLRNASVNNMQETKPPRLRSVKLLLVFQIVTLPHFSTATADQLRAVKRRHVNWPCSQEAVAAFGSSKYFTDRYISSNKPGVRIKLPNFEVLFEDICKVSPLAKQAFKHENPAGISAIDNDADVYKWRVTDSFNPNKLVKEIDKIDNFQNKGVPIIRFRSTLHGPEKKRGECFAELITTAELRHQWDATNDIVDEIYSGDLEELKKCQDPKYGTPSMFGIGYVKTKQSVVSPREQLTLCGLQNFASGAKLIWGVELEESQNYLFPENQPKRVPRSTSHLFATTIIPTIDDTFDVEYVLQLEIGGFPGWLTGPVVIETVKKMFRFADDYFRGGLADGDLAKKLASIPDDANGIGGPDSYDRSNGVLDKKQTLLMPP</sequence>
<name>A0ABD3Q038_9STRA</name>
<dbReference type="AlphaFoldDB" id="A0ABD3Q038"/>
<gene>
    <name evidence="1" type="ORF">HJC23_010250</name>
</gene>
<proteinExistence type="predicted"/>
<dbReference type="Gene3D" id="3.30.530.20">
    <property type="match status" value="1"/>
</dbReference>
<accession>A0ABD3Q038</accession>
<evidence type="ECO:0000313" key="1">
    <source>
        <dbReference type="EMBL" id="KAL3793678.1"/>
    </source>
</evidence>
<comment type="caution">
    <text evidence="1">The sequence shown here is derived from an EMBL/GenBank/DDBJ whole genome shotgun (WGS) entry which is preliminary data.</text>
</comment>
<feature type="non-terminal residue" evidence="1">
    <location>
        <position position="1"/>
    </location>
</feature>
<reference evidence="1 2" key="1">
    <citation type="journal article" date="2020" name="G3 (Bethesda)">
        <title>Improved Reference Genome for Cyclotella cryptica CCMP332, a Model for Cell Wall Morphogenesis, Salinity Adaptation, and Lipid Production in Diatoms (Bacillariophyta).</title>
        <authorList>
            <person name="Roberts W.R."/>
            <person name="Downey K.M."/>
            <person name="Ruck E.C."/>
            <person name="Traller J.C."/>
            <person name="Alverson A.J."/>
        </authorList>
    </citation>
    <scope>NUCLEOTIDE SEQUENCE [LARGE SCALE GENOMIC DNA]</scope>
    <source>
        <strain evidence="1 2">CCMP332</strain>
    </source>
</reference>
<dbReference type="InterPro" id="IPR023393">
    <property type="entry name" value="START-like_dom_sf"/>
</dbReference>
<dbReference type="EMBL" id="JABMIG020000089">
    <property type="protein sequence ID" value="KAL3793678.1"/>
    <property type="molecule type" value="Genomic_DNA"/>
</dbReference>
<evidence type="ECO:0000313" key="2">
    <source>
        <dbReference type="Proteomes" id="UP001516023"/>
    </source>
</evidence>
<dbReference type="Proteomes" id="UP001516023">
    <property type="component" value="Unassembled WGS sequence"/>
</dbReference>
<protein>
    <recommendedName>
        <fullName evidence="3">START domain-containing protein</fullName>
    </recommendedName>
</protein>
<evidence type="ECO:0008006" key="3">
    <source>
        <dbReference type="Google" id="ProtNLM"/>
    </source>
</evidence>
<keyword evidence="2" id="KW-1185">Reference proteome</keyword>